<dbReference type="HOGENOM" id="CLU_001265_51_1_1"/>
<dbReference type="PANTHER" id="PTHR23506">
    <property type="entry name" value="GH10249P"/>
    <property type="match status" value="1"/>
</dbReference>
<feature type="domain" description="Major facilitator superfamily (MFS) profile" evidence="7">
    <location>
        <begin position="22"/>
        <end position="448"/>
    </location>
</feature>
<evidence type="ECO:0000256" key="3">
    <source>
        <dbReference type="ARBA" id="ARBA00022692"/>
    </source>
</evidence>
<keyword evidence="5 6" id="KW-0472">Membrane</keyword>
<accession>G2Y2B8</accession>
<dbReference type="Proteomes" id="UP000008177">
    <property type="component" value="Unplaced contigs"/>
</dbReference>
<feature type="transmembrane region" description="Helical" evidence="6">
    <location>
        <begin position="151"/>
        <end position="175"/>
    </location>
</feature>
<dbReference type="GO" id="GO:0022857">
    <property type="term" value="F:transmembrane transporter activity"/>
    <property type="evidence" value="ECO:0007669"/>
    <property type="project" value="InterPro"/>
</dbReference>
<dbReference type="CDD" id="cd17325">
    <property type="entry name" value="MFS_MdtG_SLC18_like"/>
    <property type="match status" value="1"/>
</dbReference>
<dbReference type="InParanoid" id="G2Y2B8"/>
<dbReference type="STRING" id="999810.G2Y2B8"/>
<evidence type="ECO:0000256" key="4">
    <source>
        <dbReference type="ARBA" id="ARBA00022989"/>
    </source>
</evidence>
<dbReference type="EMBL" id="FQ790283">
    <property type="protein sequence ID" value="CCD46808.1"/>
    <property type="molecule type" value="Genomic_DNA"/>
</dbReference>
<dbReference type="InterPro" id="IPR020846">
    <property type="entry name" value="MFS_dom"/>
</dbReference>
<organism evidence="8 9">
    <name type="scientific">Botryotinia fuckeliana (strain T4)</name>
    <name type="common">Noble rot fungus</name>
    <name type="synonym">Botrytis cinerea</name>
    <dbReference type="NCBI Taxonomy" id="999810"/>
    <lineage>
        <taxon>Eukaryota</taxon>
        <taxon>Fungi</taxon>
        <taxon>Dikarya</taxon>
        <taxon>Ascomycota</taxon>
        <taxon>Pezizomycotina</taxon>
        <taxon>Leotiomycetes</taxon>
        <taxon>Helotiales</taxon>
        <taxon>Sclerotiniaceae</taxon>
        <taxon>Botrytis</taxon>
    </lineage>
</organism>
<feature type="transmembrane region" description="Helical" evidence="6">
    <location>
        <begin position="96"/>
        <end position="120"/>
    </location>
</feature>
<name>G2Y2B8_BOTF4</name>
<dbReference type="Gene3D" id="1.20.1250.20">
    <property type="entry name" value="MFS general substrate transporter like domains"/>
    <property type="match status" value="2"/>
</dbReference>
<evidence type="ECO:0000256" key="1">
    <source>
        <dbReference type="ARBA" id="ARBA00004141"/>
    </source>
</evidence>
<evidence type="ECO:0000259" key="7">
    <source>
        <dbReference type="PROSITE" id="PS50850"/>
    </source>
</evidence>
<feature type="transmembrane region" description="Helical" evidence="6">
    <location>
        <begin position="181"/>
        <end position="200"/>
    </location>
</feature>
<dbReference type="PROSITE" id="PS50850">
    <property type="entry name" value="MFS"/>
    <property type="match status" value="1"/>
</dbReference>
<feature type="transmembrane region" description="Helical" evidence="6">
    <location>
        <begin position="20"/>
        <end position="43"/>
    </location>
</feature>
<feature type="transmembrane region" description="Helical" evidence="6">
    <location>
        <begin position="275"/>
        <end position="298"/>
    </location>
</feature>
<comment type="subcellular location">
    <subcellularLocation>
        <location evidence="1">Membrane</location>
        <topology evidence="1">Multi-pass membrane protein</topology>
    </subcellularLocation>
</comment>
<dbReference type="AlphaFoldDB" id="G2Y2B8"/>
<feature type="transmembrane region" description="Helical" evidence="6">
    <location>
        <begin position="63"/>
        <end position="84"/>
    </location>
</feature>
<reference evidence="9" key="1">
    <citation type="journal article" date="2011" name="PLoS Genet.">
        <title>Genomic analysis of the necrotrophic fungal pathogens Sclerotinia sclerotiorum and Botrytis cinerea.</title>
        <authorList>
            <person name="Amselem J."/>
            <person name="Cuomo C.A."/>
            <person name="van Kan J.A."/>
            <person name="Viaud M."/>
            <person name="Benito E.P."/>
            <person name="Couloux A."/>
            <person name="Coutinho P.M."/>
            <person name="de Vries R.P."/>
            <person name="Dyer P.S."/>
            <person name="Fillinger S."/>
            <person name="Fournier E."/>
            <person name="Gout L."/>
            <person name="Hahn M."/>
            <person name="Kohn L."/>
            <person name="Lapalu N."/>
            <person name="Plummer K.M."/>
            <person name="Pradier J.M."/>
            <person name="Quevillon E."/>
            <person name="Sharon A."/>
            <person name="Simon A."/>
            <person name="ten Have A."/>
            <person name="Tudzynski B."/>
            <person name="Tudzynski P."/>
            <person name="Wincker P."/>
            <person name="Andrew M."/>
            <person name="Anthouard V."/>
            <person name="Beever R.E."/>
            <person name="Beffa R."/>
            <person name="Benoit I."/>
            <person name="Bouzid O."/>
            <person name="Brault B."/>
            <person name="Chen Z."/>
            <person name="Choquer M."/>
            <person name="Collemare J."/>
            <person name="Cotton P."/>
            <person name="Danchin E.G."/>
            <person name="Da Silva C."/>
            <person name="Gautier A."/>
            <person name="Giraud C."/>
            <person name="Giraud T."/>
            <person name="Gonzalez C."/>
            <person name="Grossetete S."/>
            <person name="Guldener U."/>
            <person name="Henrissat B."/>
            <person name="Howlett B.J."/>
            <person name="Kodira C."/>
            <person name="Kretschmer M."/>
            <person name="Lappartient A."/>
            <person name="Leroch M."/>
            <person name="Levis C."/>
            <person name="Mauceli E."/>
            <person name="Neuveglise C."/>
            <person name="Oeser B."/>
            <person name="Pearson M."/>
            <person name="Poulain J."/>
            <person name="Poussereau N."/>
            <person name="Quesneville H."/>
            <person name="Rascle C."/>
            <person name="Schumacher J."/>
            <person name="Segurens B."/>
            <person name="Sexton A."/>
            <person name="Silva E."/>
            <person name="Sirven C."/>
            <person name="Soanes D.M."/>
            <person name="Talbot N.J."/>
            <person name="Templeton M."/>
            <person name="Yandava C."/>
            <person name="Yarden O."/>
            <person name="Zeng Q."/>
            <person name="Rollins J.A."/>
            <person name="Lebrun M.H."/>
            <person name="Dickman M."/>
        </authorList>
    </citation>
    <scope>NUCLEOTIDE SEQUENCE [LARGE SCALE GENOMIC DNA]</scope>
    <source>
        <strain evidence="9">T4</strain>
    </source>
</reference>
<dbReference type="InterPro" id="IPR050930">
    <property type="entry name" value="MFS_Vesicular_Transporter"/>
</dbReference>
<keyword evidence="4 6" id="KW-1133">Transmembrane helix</keyword>
<keyword evidence="2" id="KW-0813">Transport</keyword>
<protein>
    <submittedName>
        <fullName evidence="8">Similar to MFS transporter</fullName>
    </submittedName>
</protein>
<gene>
    <name evidence="8" type="ORF">BofuT4_P115140.1</name>
</gene>
<keyword evidence="3 6" id="KW-0812">Transmembrane</keyword>
<feature type="transmembrane region" description="Helical" evidence="6">
    <location>
        <begin position="391"/>
        <end position="412"/>
    </location>
</feature>
<dbReference type="InterPro" id="IPR036259">
    <property type="entry name" value="MFS_trans_sf"/>
</dbReference>
<evidence type="ECO:0000256" key="5">
    <source>
        <dbReference type="ARBA" id="ARBA00023136"/>
    </source>
</evidence>
<evidence type="ECO:0000256" key="2">
    <source>
        <dbReference type="ARBA" id="ARBA00022448"/>
    </source>
</evidence>
<dbReference type="PANTHER" id="PTHR23506:SF35">
    <property type="entry name" value="MAJOR FACILITATOR SUPERFAMILY (MFS) PROFILE DOMAIN-CONTAINING PROTEIN-RELATED"/>
    <property type="match status" value="1"/>
</dbReference>
<dbReference type="GO" id="GO:0016020">
    <property type="term" value="C:membrane"/>
    <property type="evidence" value="ECO:0007669"/>
    <property type="project" value="UniProtKB-SubCell"/>
</dbReference>
<evidence type="ECO:0000256" key="6">
    <source>
        <dbReference type="SAM" id="Phobius"/>
    </source>
</evidence>
<feature type="transmembrane region" description="Helical" evidence="6">
    <location>
        <begin position="424"/>
        <end position="444"/>
    </location>
</feature>
<evidence type="ECO:0000313" key="9">
    <source>
        <dbReference type="Proteomes" id="UP000008177"/>
    </source>
</evidence>
<dbReference type="eggNOG" id="KOG3764">
    <property type="taxonomic scope" value="Eukaryota"/>
</dbReference>
<dbReference type="OrthoDB" id="5086884at2759"/>
<sequence>MDDSHEEPLPIGFRWRSSKWFVLSTIAVALFAETFLYGFLVPILGYMLQKRLHVEPSQTQKLFSTALALHGAFAVIFSPIIGHFADKSTGRKKSLLLSLGCCIVGTVMVAAAGSVAMLLLGRVLQGIAGSAVWIIGFATVSDILNEDDIGFGMGLMMSFANAGTITGPAVSGLLIEATGYWVTWSIPLIVLTIDLLARVIMIDNPHKISLCSANSDTDGASPEDLQNVPGAGNFWRVMLCDGRVLTCLLITFTSTSVTTSLQATLPLQVHHKFGWGPSTVGLLFAGLVIPGVLIGPLAGWVRDKISAKGPAIACSILQALVLGLLGNAGRDVLSENIPATDGTLYIVSIITIGSLRPFVSGIAPVELAGYADAAKKRQEKAPGVFGPQSGLSRVFSMMDAAASLGMMIGPIMGGSLKELIGYEWMNWTWGLLYLALAVLILCFLGPRRVTGAAHTEDA</sequence>
<proteinExistence type="predicted"/>
<dbReference type="Pfam" id="PF07690">
    <property type="entry name" value="MFS_1"/>
    <property type="match status" value="1"/>
</dbReference>
<evidence type="ECO:0000313" key="8">
    <source>
        <dbReference type="EMBL" id="CCD46808.1"/>
    </source>
</evidence>
<feature type="transmembrane region" description="Helical" evidence="6">
    <location>
        <begin position="126"/>
        <end position="144"/>
    </location>
</feature>
<dbReference type="SUPFAM" id="SSF103473">
    <property type="entry name" value="MFS general substrate transporter"/>
    <property type="match status" value="1"/>
</dbReference>
<dbReference type="InterPro" id="IPR011701">
    <property type="entry name" value="MFS"/>
</dbReference>